<sequence length="258" mass="29969">MRDQSIIFEDFVQDREVKMFIDHEKESYSVYVQVFTTDNLPFSPMNGGKEGIFFNYANVTDDKVTFGGVVGDNLNPTTKVYEVTDHTFVVGKMNGKNISENTAIATMKKAANNVISELDKSIPMPKMLNEPHVLTDIQRCEQLLSDRDVRITTLSKATGIPTFALYNYRRNPATLQRASYQRINRLVAKYYETYFNRNEIERFRFMLINIVGAYLGKHENEPTAYNSAFELYEMCQHGDWHRLAKMEEIWKAFYNAQK</sequence>
<protein>
    <submittedName>
        <fullName evidence="1">Uncharacterized protein</fullName>
    </submittedName>
</protein>
<name>Q5FLH2_LACAC</name>
<gene>
    <name evidence="1" type="ordered locus">LBA0571</name>
</gene>
<dbReference type="EMBL" id="CP000033">
    <property type="protein sequence ID" value="AAV42452.1"/>
    <property type="molecule type" value="Genomic_DNA"/>
</dbReference>
<dbReference type="RefSeq" id="WP_003546359.1">
    <property type="nucleotide sequence ID" value="NC_006814.3"/>
</dbReference>
<proteinExistence type="predicted"/>
<dbReference type="AlphaFoldDB" id="Q5FLH2"/>
<dbReference type="STRING" id="272621.LBA0571"/>
<dbReference type="eggNOG" id="ENOG50309H6">
    <property type="taxonomic scope" value="Bacteria"/>
</dbReference>
<dbReference type="HOGENOM" id="CLU_1183836_0_0_9"/>
<dbReference type="OrthoDB" id="2327048at2"/>
<reference evidence="1 2" key="1">
    <citation type="journal article" date="2005" name="Proc. Natl. Acad. Sci. U.S.A.">
        <title>Complete genome sequence of the probiotic lactic acid bacterium Lactobacillus acidophilus NCFM.</title>
        <authorList>
            <person name="Altermann E."/>
            <person name="Russell W.M."/>
            <person name="Azcarate-Peril M.A."/>
            <person name="Barrangou R."/>
            <person name="Buck B.L."/>
            <person name="McAuliffe O."/>
            <person name="Souther N."/>
            <person name="Dobson A."/>
            <person name="Duong T."/>
            <person name="Callanan M."/>
            <person name="Lick S."/>
            <person name="Hamrick A."/>
            <person name="Cano R."/>
            <person name="Klaenhammer T.R."/>
        </authorList>
    </citation>
    <scope>NUCLEOTIDE SEQUENCE [LARGE SCALE GENOMIC DNA]</scope>
    <source>
        <strain evidence="2">ATCC 700396 / NCK56 / N2 / NCFM</strain>
    </source>
</reference>
<keyword evidence="2" id="KW-1185">Reference proteome</keyword>
<dbReference type="Proteomes" id="UP000006381">
    <property type="component" value="Chromosome"/>
</dbReference>
<dbReference type="BioCyc" id="LACI272621:G1G49-597-MONOMER"/>
<organism evidence="2">
    <name type="scientific">Lactobacillus acidophilus (strain ATCC 700396 / NCK56 / N2 / NCFM)</name>
    <dbReference type="NCBI Taxonomy" id="272621"/>
    <lineage>
        <taxon>Bacteria</taxon>
        <taxon>Bacillati</taxon>
        <taxon>Bacillota</taxon>
        <taxon>Bacilli</taxon>
        <taxon>Lactobacillales</taxon>
        <taxon>Lactobacillaceae</taxon>
        <taxon>Lactobacillus</taxon>
    </lineage>
</organism>
<accession>Q5FLH2</accession>
<evidence type="ECO:0000313" key="1">
    <source>
        <dbReference type="EMBL" id="AAV42452.1"/>
    </source>
</evidence>
<dbReference type="GeneID" id="93290298"/>
<dbReference type="KEGG" id="lac:LBA0571"/>
<evidence type="ECO:0000313" key="2">
    <source>
        <dbReference type="Proteomes" id="UP000006381"/>
    </source>
</evidence>
<dbReference type="PATRIC" id="fig|272621.13.peg.546"/>